<keyword evidence="2" id="KW-1185">Reference proteome</keyword>
<dbReference type="AlphaFoldDB" id="A0A7J5TXI1"/>
<name>A0A7J5TXI1_9BACT</name>
<dbReference type="Proteomes" id="UP000488299">
    <property type="component" value="Unassembled WGS sequence"/>
</dbReference>
<dbReference type="RefSeq" id="WP_152125433.1">
    <property type="nucleotide sequence ID" value="NZ_WELI01000006.1"/>
</dbReference>
<organism evidence="1 2">
    <name type="scientific">Rudanella paleaurantiibacter</name>
    <dbReference type="NCBI Taxonomy" id="2614655"/>
    <lineage>
        <taxon>Bacteria</taxon>
        <taxon>Pseudomonadati</taxon>
        <taxon>Bacteroidota</taxon>
        <taxon>Cytophagia</taxon>
        <taxon>Cytophagales</taxon>
        <taxon>Cytophagaceae</taxon>
        <taxon>Rudanella</taxon>
    </lineage>
</organism>
<gene>
    <name evidence="1" type="ORF">F5984_17165</name>
</gene>
<protein>
    <recommendedName>
        <fullName evidence="3">DUF922 domain-containing protein</fullName>
    </recommendedName>
</protein>
<evidence type="ECO:0000313" key="1">
    <source>
        <dbReference type="EMBL" id="KAB7729354.1"/>
    </source>
</evidence>
<comment type="caution">
    <text evidence="1">The sequence shown here is derived from an EMBL/GenBank/DDBJ whole genome shotgun (WGS) entry which is preliminary data.</text>
</comment>
<dbReference type="EMBL" id="WELI01000006">
    <property type="protein sequence ID" value="KAB7729354.1"/>
    <property type="molecule type" value="Genomic_DNA"/>
</dbReference>
<accession>A0A7J5TXI1</accession>
<evidence type="ECO:0000313" key="2">
    <source>
        <dbReference type="Proteomes" id="UP000488299"/>
    </source>
</evidence>
<proteinExistence type="predicted"/>
<evidence type="ECO:0008006" key="3">
    <source>
        <dbReference type="Google" id="ProtNLM"/>
    </source>
</evidence>
<reference evidence="1 2" key="1">
    <citation type="submission" date="2019-10" db="EMBL/GenBank/DDBJ databases">
        <title>Rudanella paleaurantiibacter sp. nov., isolated from sludge.</title>
        <authorList>
            <person name="Xu S.Q."/>
        </authorList>
    </citation>
    <scope>NUCLEOTIDE SEQUENCE [LARGE SCALE GENOMIC DNA]</scope>
    <source>
        <strain evidence="1 2">HX-22-17</strain>
    </source>
</reference>
<sequence length="364" mass="41116">MNNRIGVTILLSIPLFTLFFSARPSGDILTLQPELPGFTPATYHIATVTDARPTPGFGRWFTAAGQPATSVDLPGGTAAGIGQFVRQNLKQNKSTRAVAMRLRECKVVETAQGNRISGTLTFAVTFELLRNADGEAIPVKLNEFRTKSQYTRPASQTQVVEQSLRQSVVASLRAFDTYIKKEGLSDSRLATRINLVIQDYVRNRDNDTVFYSLDRPLIWADFQAPPRTASRYAAEINPNFAYEGRSKVVNGTVELTLTMKTFMLKSSSWVKPPALNAYSLNHEQRHFDIARIITERFKSKLHPDSLSIEDYNSNIQYQFLESYREMSRLQELYDSETNHGLNVSAQERWNARIDADLKMYGIKK</sequence>